<dbReference type="AlphaFoldDB" id="A0A832UY67"/>
<name>A0A832UY67_9ARCH</name>
<evidence type="ECO:0000313" key="1">
    <source>
        <dbReference type="EMBL" id="HIJ99433.1"/>
    </source>
</evidence>
<dbReference type="PANTHER" id="PTHR41930:SF1">
    <property type="entry name" value="DEPHOSPHO-COA KINASE"/>
    <property type="match status" value="1"/>
</dbReference>
<dbReference type="Gene3D" id="3.40.50.300">
    <property type="entry name" value="P-loop containing nucleotide triphosphate hydrolases"/>
    <property type="match status" value="1"/>
</dbReference>
<dbReference type="PANTHER" id="PTHR41930">
    <property type="entry name" value="UPF0200 PROTEIN MJ1399"/>
    <property type="match status" value="1"/>
</dbReference>
<gene>
    <name evidence="1" type="ORF">H1011_01245</name>
</gene>
<sequence length="183" mass="21074">MKKIIAVTGMPGAGKTLACEFAKERGYTVFYVGGLTKEELEKRGLEINEVNEREIRESLRREFGMDVYAQKISEKIDNSDEEVILLDGVRSFEEYEFLRNKYGTDFLMLSIVVSPDLRYERLMSREFRGLTKEECISRDMSEIQNINHGNTIAMGDYYIVNGGSDKNEFKEKVNAVLDRVVEL</sequence>
<dbReference type="InterPro" id="IPR027417">
    <property type="entry name" value="P-loop_NTPase"/>
</dbReference>
<comment type="caution">
    <text evidence="1">The sequence shown here is derived from an EMBL/GenBank/DDBJ whole genome shotgun (WGS) entry which is preliminary data.</text>
</comment>
<dbReference type="Pfam" id="PF13238">
    <property type="entry name" value="AAA_18"/>
    <property type="match status" value="1"/>
</dbReference>
<protein>
    <submittedName>
        <fullName evidence="1">AAA family ATPase</fullName>
    </submittedName>
</protein>
<reference evidence="1 2" key="1">
    <citation type="journal article" name="Nat. Commun.">
        <title>Undinarchaeota illuminate DPANN phylogeny and the impact of gene transfer on archaeal evolution.</title>
        <authorList>
            <person name="Dombrowski N."/>
            <person name="Williams T.A."/>
            <person name="Sun J."/>
            <person name="Woodcroft B.J."/>
            <person name="Lee J.H."/>
            <person name="Minh B.Q."/>
            <person name="Rinke C."/>
            <person name="Spang A."/>
        </authorList>
    </citation>
    <scope>NUCLEOTIDE SEQUENCE [LARGE SCALE GENOMIC DNA]</scope>
    <source>
        <strain evidence="1">MAG_bin17</strain>
    </source>
</reference>
<dbReference type="EMBL" id="DVAD01000007">
    <property type="protein sequence ID" value="HIJ99433.1"/>
    <property type="molecule type" value="Genomic_DNA"/>
</dbReference>
<proteinExistence type="predicted"/>
<evidence type="ECO:0000313" key="2">
    <source>
        <dbReference type="Proteomes" id="UP000604391"/>
    </source>
</evidence>
<dbReference type="SUPFAM" id="SSF52540">
    <property type="entry name" value="P-loop containing nucleoside triphosphate hydrolases"/>
    <property type="match status" value="1"/>
</dbReference>
<dbReference type="Proteomes" id="UP000604391">
    <property type="component" value="Unassembled WGS sequence"/>
</dbReference>
<keyword evidence="2" id="KW-1185">Reference proteome</keyword>
<organism evidence="1 2">
    <name type="scientific">Candidatus Undinarchaeum marinum</name>
    <dbReference type="NCBI Taxonomy" id="2756141"/>
    <lineage>
        <taxon>Archaea</taxon>
        <taxon>Candidatus Undinarchaeota</taxon>
        <taxon>Candidatus Undinarchaeia</taxon>
        <taxon>Candidatus Undinarchaeales</taxon>
        <taxon>Candidatus Undinarchaeaceae</taxon>
        <taxon>Candidatus Undinarchaeum</taxon>
    </lineage>
</organism>
<accession>A0A832UY67</accession>